<accession>A0AAW2HLX6</accession>
<proteinExistence type="predicted"/>
<dbReference type="EMBL" id="JARGDH010000004">
    <property type="protein sequence ID" value="KAL0270878.1"/>
    <property type="molecule type" value="Genomic_DNA"/>
</dbReference>
<protein>
    <submittedName>
        <fullName evidence="1">Uncharacterized protein</fullName>
    </submittedName>
</protein>
<sequence length="120" mass="12870">MSAVPLTLMVYDEGQVSVATRKMVLLQLSDAADGPMGERDPAVQQIIGNPADQSGPMKSEVSVAKIWTKEALSDAAVGNQMSSQSQNPEAVHGPVAGIFRSLKLWTREAGRKKSSDFLQK</sequence>
<gene>
    <name evidence="1" type="ORF">PYX00_008152</name>
</gene>
<dbReference type="AlphaFoldDB" id="A0AAW2HLX6"/>
<evidence type="ECO:0000313" key="1">
    <source>
        <dbReference type="EMBL" id="KAL0270878.1"/>
    </source>
</evidence>
<organism evidence="1">
    <name type="scientific">Menopon gallinae</name>
    <name type="common">poultry shaft louse</name>
    <dbReference type="NCBI Taxonomy" id="328185"/>
    <lineage>
        <taxon>Eukaryota</taxon>
        <taxon>Metazoa</taxon>
        <taxon>Ecdysozoa</taxon>
        <taxon>Arthropoda</taxon>
        <taxon>Hexapoda</taxon>
        <taxon>Insecta</taxon>
        <taxon>Pterygota</taxon>
        <taxon>Neoptera</taxon>
        <taxon>Paraneoptera</taxon>
        <taxon>Psocodea</taxon>
        <taxon>Troctomorpha</taxon>
        <taxon>Phthiraptera</taxon>
        <taxon>Amblycera</taxon>
        <taxon>Menoponidae</taxon>
        <taxon>Menopon</taxon>
    </lineage>
</organism>
<name>A0AAW2HLX6_9NEOP</name>
<reference evidence="1" key="1">
    <citation type="journal article" date="2024" name="Gigascience">
        <title>Chromosome-level genome of the poultry shaft louse Menopon gallinae provides insight into the host-switching and adaptive evolution of parasitic lice.</title>
        <authorList>
            <person name="Xu Y."/>
            <person name="Ma L."/>
            <person name="Liu S."/>
            <person name="Liang Y."/>
            <person name="Liu Q."/>
            <person name="He Z."/>
            <person name="Tian L."/>
            <person name="Duan Y."/>
            <person name="Cai W."/>
            <person name="Li H."/>
            <person name="Song F."/>
        </authorList>
    </citation>
    <scope>NUCLEOTIDE SEQUENCE</scope>
    <source>
        <strain evidence="1">Cailab_2023a</strain>
    </source>
</reference>
<comment type="caution">
    <text evidence="1">The sequence shown here is derived from an EMBL/GenBank/DDBJ whole genome shotgun (WGS) entry which is preliminary data.</text>
</comment>